<evidence type="ECO:0000313" key="1">
    <source>
        <dbReference type="EMBL" id="CAD5965708.1"/>
    </source>
</evidence>
<gene>
    <name evidence="1" type="ORF">PANO66_03603</name>
</gene>
<organism evidence="1 2">
    <name type="scientific">Planktothrix agardhii</name>
    <name type="common">Oscillatoria agardhii</name>
    <dbReference type="NCBI Taxonomy" id="1160"/>
    <lineage>
        <taxon>Bacteria</taxon>
        <taxon>Bacillati</taxon>
        <taxon>Cyanobacteriota</taxon>
        <taxon>Cyanophyceae</taxon>
        <taxon>Oscillatoriophycideae</taxon>
        <taxon>Oscillatoriales</taxon>
        <taxon>Microcoleaceae</taxon>
        <taxon>Planktothrix</taxon>
    </lineage>
</organism>
<sequence>MSRYVINILASHDLNEIAEYFANNNVEAGEQFFQEFNRCC</sequence>
<dbReference type="Proteomes" id="UP001153761">
    <property type="component" value="Chromosome"/>
</dbReference>
<proteinExistence type="predicted"/>
<dbReference type="AlphaFoldDB" id="A0AAD1V6Z6"/>
<evidence type="ECO:0008006" key="3">
    <source>
        <dbReference type="Google" id="ProtNLM"/>
    </source>
</evidence>
<dbReference type="RefSeq" id="WP_264477058.1">
    <property type="nucleotide sequence ID" value="NZ_LR882938.1"/>
</dbReference>
<accession>A0AAD1V6Z6</accession>
<evidence type="ECO:0000313" key="2">
    <source>
        <dbReference type="Proteomes" id="UP001153761"/>
    </source>
</evidence>
<protein>
    <recommendedName>
        <fullName evidence="3">Plasmid stabilization system</fullName>
    </recommendedName>
</protein>
<dbReference type="EMBL" id="LR882963">
    <property type="protein sequence ID" value="CAD5965708.1"/>
    <property type="molecule type" value="Genomic_DNA"/>
</dbReference>
<name>A0AAD1V6Z6_PLAAG</name>
<reference evidence="1" key="1">
    <citation type="submission" date="2020-09" db="EMBL/GenBank/DDBJ databases">
        <authorList>
            <person name="Blom J."/>
        </authorList>
    </citation>
    <scope>NUCLEOTIDE SEQUENCE</scope>
    <source>
        <strain evidence="1">No.66</strain>
    </source>
</reference>